<evidence type="ECO:0000313" key="1">
    <source>
        <dbReference type="EMBL" id="MFC3579334.1"/>
    </source>
</evidence>
<evidence type="ECO:0000313" key="2">
    <source>
        <dbReference type="Proteomes" id="UP001595713"/>
    </source>
</evidence>
<keyword evidence="1" id="KW-0378">Hydrolase</keyword>
<dbReference type="Proteomes" id="UP001595713">
    <property type="component" value="Unassembled WGS sequence"/>
</dbReference>
<comment type="caution">
    <text evidence="1">The sequence shown here is derived from an EMBL/GenBank/DDBJ whole genome shotgun (WGS) entry which is preliminary data.</text>
</comment>
<dbReference type="SUPFAM" id="SSF53474">
    <property type="entry name" value="alpha/beta-Hydrolases"/>
    <property type="match status" value="1"/>
</dbReference>
<dbReference type="Gene3D" id="3.40.50.1820">
    <property type="entry name" value="alpha/beta hydrolase"/>
    <property type="match status" value="1"/>
</dbReference>
<gene>
    <name evidence="1" type="ORF">ACFONA_04090</name>
</gene>
<accession>A0ABV7STL3</accession>
<proteinExistence type="predicted"/>
<protein>
    <submittedName>
        <fullName evidence="1">Lipase family alpha/beta hydrolase</fullName>
    </submittedName>
</protein>
<keyword evidence="2" id="KW-1185">Reference proteome</keyword>
<sequence>MWHITADMPQETVSEMRPPSKLLWAAEVPRAALTLLSLLRSRAMLGDVPRGDGRPILLLPGLFNSDRSNVVLRRYLSGLGYRTDGWGLGRNFGTRAIGPDAEKLFARIRALHAETGQPVTLIGISLGGIMARFAAQRLPGLVREVITVSSPFAGSPRATNVWRAFELITGDRIDSARVTAQGQEAAAPLGVRSTAIWSRSDGLVNGRICRGTGDPLARDIEIASGHLGVQLNPLALRAIAGVLAAA</sequence>
<reference evidence="2" key="1">
    <citation type="journal article" date="2019" name="Int. J. Syst. Evol. Microbiol.">
        <title>The Global Catalogue of Microorganisms (GCM) 10K type strain sequencing project: providing services to taxonomists for standard genome sequencing and annotation.</title>
        <authorList>
            <consortium name="The Broad Institute Genomics Platform"/>
            <consortium name="The Broad Institute Genome Sequencing Center for Infectious Disease"/>
            <person name="Wu L."/>
            <person name="Ma J."/>
        </authorList>
    </citation>
    <scope>NUCLEOTIDE SEQUENCE [LARGE SCALE GENOMIC DNA]</scope>
    <source>
        <strain evidence="2">KCTC 42739</strain>
    </source>
</reference>
<dbReference type="InterPro" id="IPR029058">
    <property type="entry name" value="AB_hydrolase_fold"/>
</dbReference>
<organism evidence="1 2">
    <name type="scientific">Sphingomonas hylomeconis</name>
    <dbReference type="NCBI Taxonomy" id="1395958"/>
    <lineage>
        <taxon>Bacteria</taxon>
        <taxon>Pseudomonadati</taxon>
        <taxon>Pseudomonadota</taxon>
        <taxon>Alphaproteobacteria</taxon>
        <taxon>Sphingomonadales</taxon>
        <taxon>Sphingomonadaceae</taxon>
        <taxon>Sphingomonas</taxon>
    </lineage>
</organism>
<name>A0ABV7STL3_9SPHN</name>
<dbReference type="GO" id="GO:0016787">
    <property type="term" value="F:hydrolase activity"/>
    <property type="evidence" value="ECO:0007669"/>
    <property type="project" value="UniProtKB-KW"/>
</dbReference>
<dbReference type="EMBL" id="JBHRXP010000002">
    <property type="protein sequence ID" value="MFC3579334.1"/>
    <property type="molecule type" value="Genomic_DNA"/>
</dbReference>